<dbReference type="EMBL" id="GBXM01108054">
    <property type="protein sequence ID" value="JAH00523.1"/>
    <property type="molecule type" value="Transcribed_RNA"/>
</dbReference>
<accession>A0A0E9P9J1</accession>
<reference evidence="1" key="1">
    <citation type="submission" date="2014-11" db="EMBL/GenBank/DDBJ databases">
        <authorList>
            <person name="Amaro Gonzalez C."/>
        </authorList>
    </citation>
    <scope>NUCLEOTIDE SEQUENCE</scope>
</reference>
<dbReference type="AlphaFoldDB" id="A0A0E9P9J1"/>
<organism evidence="1">
    <name type="scientific">Anguilla anguilla</name>
    <name type="common">European freshwater eel</name>
    <name type="synonym">Muraena anguilla</name>
    <dbReference type="NCBI Taxonomy" id="7936"/>
    <lineage>
        <taxon>Eukaryota</taxon>
        <taxon>Metazoa</taxon>
        <taxon>Chordata</taxon>
        <taxon>Craniata</taxon>
        <taxon>Vertebrata</taxon>
        <taxon>Euteleostomi</taxon>
        <taxon>Actinopterygii</taxon>
        <taxon>Neopterygii</taxon>
        <taxon>Teleostei</taxon>
        <taxon>Anguilliformes</taxon>
        <taxon>Anguillidae</taxon>
        <taxon>Anguilla</taxon>
    </lineage>
</organism>
<evidence type="ECO:0000313" key="1">
    <source>
        <dbReference type="EMBL" id="JAH00523.1"/>
    </source>
</evidence>
<sequence>MIPSTPVLPCLLCEAAVCGHWSQRARKTNTRGNCD</sequence>
<protein>
    <submittedName>
        <fullName evidence="1">Uncharacterized protein</fullName>
    </submittedName>
</protein>
<proteinExistence type="predicted"/>
<name>A0A0E9P9J1_ANGAN</name>
<reference evidence="1" key="2">
    <citation type="journal article" date="2015" name="Fish Shellfish Immunol.">
        <title>Early steps in the European eel (Anguilla anguilla)-Vibrio vulnificus interaction in the gills: Role of the RtxA13 toxin.</title>
        <authorList>
            <person name="Callol A."/>
            <person name="Pajuelo D."/>
            <person name="Ebbesson L."/>
            <person name="Teles M."/>
            <person name="MacKenzie S."/>
            <person name="Amaro C."/>
        </authorList>
    </citation>
    <scope>NUCLEOTIDE SEQUENCE</scope>
</reference>